<dbReference type="PANTHER" id="PTHR24421">
    <property type="entry name" value="NITRATE/NITRITE SENSOR PROTEIN NARX-RELATED"/>
    <property type="match status" value="1"/>
</dbReference>
<proteinExistence type="predicted"/>
<evidence type="ECO:0000256" key="8">
    <source>
        <dbReference type="ARBA" id="ARBA00023012"/>
    </source>
</evidence>
<organism evidence="12 13">
    <name type="scientific">Streptomyces xiamenensis</name>
    <dbReference type="NCBI Taxonomy" id="408015"/>
    <lineage>
        <taxon>Bacteria</taxon>
        <taxon>Bacillati</taxon>
        <taxon>Actinomycetota</taxon>
        <taxon>Actinomycetes</taxon>
        <taxon>Kitasatosporales</taxon>
        <taxon>Streptomycetaceae</taxon>
        <taxon>Streptomyces</taxon>
    </lineage>
</organism>
<dbReference type="InterPro" id="IPR011712">
    <property type="entry name" value="Sig_transdc_His_kin_sub3_dim/P"/>
</dbReference>
<comment type="catalytic activity">
    <reaction evidence="1">
        <text>ATP + protein L-histidine = ADP + protein N-phospho-L-histidine.</text>
        <dbReference type="EC" id="2.7.13.3"/>
    </reaction>
</comment>
<dbReference type="PATRIC" id="fig|408015.6.peg.5134"/>
<evidence type="ECO:0000256" key="6">
    <source>
        <dbReference type="ARBA" id="ARBA00022777"/>
    </source>
</evidence>
<feature type="transmembrane region" description="Helical" evidence="9">
    <location>
        <begin position="108"/>
        <end position="131"/>
    </location>
</feature>
<dbReference type="GO" id="GO:0016020">
    <property type="term" value="C:membrane"/>
    <property type="evidence" value="ECO:0007669"/>
    <property type="project" value="InterPro"/>
</dbReference>
<feature type="transmembrane region" description="Helical" evidence="9">
    <location>
        <begin position="69"/>
        <end position="102"/>
    </location>
</feature>
<dbReference type="GO" id="GO:0005524">
    <property type="term" value="F:ATP binding"/>
    <property type="evidence" value="ECO:0007669"/>
    <property type="project" value="UniProtKB-KW"/>
</dbReference>
<dbReference type="STRING" id="408015.SXIM_50680"/>
<keyword evidence="7" id="KW-0067">ATP-binding</keyword>
<evidence type="ECO:0000256" key="9">
    <source>
        <dbReference type="SAM" id="Phobius"/>
    </source>
</evidence>
<protein>
    <recommendedName>
        <fullName evidence="2">histidine kinase</fullName>
        <ecNumber evidence="2">2.7.13.3</ecNumber>
    </recommendedName>
</protein>
<keyword evidence="8" id="KW-0902">Two-component regulatory system</keyword>
<evidence type="ECO:0000256" key="3">
    <source>
        <dbReference type="ARBA" id="ARBA00022553"/>
    </source>
</evidence>
<feature type="transmembrane region" description="Helical" evidence="9">
    <location>
        <begin position="138"/>
        <end position="157"/>
    </location>
</feature>
<evidence type="ECO:0000256" key="4">
    <source>
        <dbReference type="ARBA" id="ARBA00022679"/>
    </source>
</evidence>
<dbReference type="KEGG" id="sxi:SXIM_50680"/>
<dbReference type="PANTHER" id="PTHR24421:SF10">
    <property type="entry name" value="NITRATE_NITRITE SENSOR PROTEIN NARQ"/>
    <property type="match status" value="1"/>
</dbReference>
<dbReference type="InterPro" id="IPR055558">
    <property type="entry name" value="DUF7134"/>
</dbReference>
<dbReference type="Proteomes" id="UP000034034">
    <property type="component" value="Chromosome"/>
</dbReference>
<keyword evidence="9" id="KW-0812">Transmembrane</keyword>
<dbReference type="GO" id="GO:0046983">
    <property type="term" value="F:protein dimerization activity"/>
    <property type="evidence" value="ECO:0007669"/>
    <property type="project" value="InterPro"/>
</dbReference>
<keyword evidence="3" id="KW-0597">Phosphoprotein</keyword>
<keyword evidence="5" id="KW-0547">Nucleotide-binding</keyword>
<dbReference type="Gene3D" id="1.20.5.1930">
    <property type="match status" value="1"/>
</dbReference>
<gene>
    <name evidence="12" type="ORF">SXIM_50680</name>
</gene>
<dbReference type="GO" id="GO:0000155">
    <property type="term" value="F:phosphorelay sensor kinase activity"/>
    <property type="evidence" value="ECO:0007669"/>
    <property type="project" value="InterPro"/>
</dbReference>
<dbReference type="HOGENOM" id="CLU_1077374_0_0_11"/>
<sequence length="258" mass="27500">MTSMDRTRASKRRLPINADGGWALLLLLLCGWHIAVDPELRDSAAVVALVVGAIMSAAVAVRRRSPEKVLLLALVVCVVQIVLGFGPLSTMFAVFVAIATAASHGAPWAARLALLGGLTTALLAGVVTAASQPDPLRMAFGVVLWLSVPFTLSWALGHRARFRRGYRRQLAERAASQASLDATCRRAALVTTRVEICREMYDITGHRLAGMVVQADAAGRVLATSPDQAGQALEAISEAGHASKHELRQARVLLRQGD</sequence>
<keyword evidence="13" id="KW-1185">Reference proteome</keyword>
<dbReference type="InterPro" id="IPR050482">
    <property type="entry name" value="Sensor_HK_TwoCompSys"/>
</dbReference>
<dbReference type="EC" id="2.7.13.3" evidence="2"/>
<evidence type="ECO:0000259" key="11">
    <source>
        <dbReference type="Pfam" id="PF23539"/>
    </source>
</evidence>
<evidence type="ECO:0000256" key="7">
    <source>
        <dbReference type="ARBA" id="ARBA00022840"/>
    </source>
</evidence>
<dbReference type="Pfam" id="PF07730">
    <property type="entry name" value="HisKA_3"/>
    <property type="match status" value="1"/>
</dbReference>
<dbReference type="Pfam" id="PF23539">
    <property type="entry name" value="DUF7134"/>
    <property type="match status" value="1"/>
</dbReference>
<feature type="domain" description="DUF7134" evidence="11">
    <location>
        <begin position="11"/>
        <end position="164"/>
    </location>
</feature>
<reference evidence="12" key="1">
    <citation type="submission" date="2019-08" db="EMBL/GenBank/DDBJ databases">
        <title>Complete genome sequence of a mangrove-derived Streptomyces xiamenensis.</title>
        <authorList>
            <person name="Xu J."/>
        </authorList>
    </citation>
    <scope>NUCLEOTIDE SEQUENCE</scope>
    <source>
        <strain evidence="12">318</strain>
    </source>
</reference>
<feature type="domain" description="Signal transduction histidine kinase subgroup 3 dimerisation and phosphoacceptor" evidence="10">
    <location>
        <begin position="193"/>
        <end position="256"/>
    </location>
</feature>
<keyword evidence="6 12" id="KW-0418">Kinase</keyword>
<keyword evidence="9" id="KW-0472">Membrane</keyword>
<keyword evidence="9" id="KW-1133">Transmembrane helix</keyword>
<evidence type="ECO:0000256" key="1">
    <source>
        <dbReference type="ARBA" id="ARBA00000085"/>
    </source>
</evidence>
<evidence type="ECO:0000313" key="13">
    <source>
        <dbReference type="Proteomes" id="UP000034034"/>
    </source>
</evidence>
<name>A0A0F7FZY2_9ACTN</name>
<evidence type="ECO:0000256" key="2">
    <source>
        <dbReference type="ARBA" id="ARBA00012438"/>
    </source>
</evidence>
<keyword evidence="4" id="KW-0808">Transferase</keyword>
<dbReference type="AlphaFoldDB" id="A0A0F7FZY2"/>
<evidence type="ECO:0000259" key="10">
    <source>
        <dbReference type="Pfam" id="PF07730"/>
    </source>
</evidence>
<evidence type="ECO:0000313" key="12">
    <source>
        <dbReference type="EMBL" id="AKG46452.1"/>
    </source>
</evidence>
<dbReference type="EMBL" id="CP009922">
    <property type="protein sequence ID" value="AKG46452.1"/>
    <property type="molecule type" value="Genomic_DNA"/>
</dbReference>
<feature type="transmembrane region" description="Helical" evidence="9">
    <location>
        <begin position="45"/>
        <end position="62"/>
    </location>
</feature>
<evidence type="ECO:0000256" key="5">
    <source>
        <dbReference type="ARBA" id="ARBA00022741"/>
    </source>
</evidence>
<accession>A0A0F7FZY2</accession>